<dbReference type="AlphaFoldDB" id="A0A1I5RXF5"/>
<organism evidence="2 3">
    <name type="scientific">Pseudarcicella hirudinis</name>
    <dbReference type="NCBI Taxonomy" id="1079859"/>
    <lineage>
        <taxon>Bacteria</taxon>
        <taxon>Pseudomonadati</taxon>
        <taxon>Bacteroidota</taxon>
        <taxon>Cytophagia</taxon>
        <taxon>Cytophagales</taxon>
        <taxon>Flectobacillaceae</taxon>
        <taxon>Pseudarcicella</taxon>
    </lineage>
</organism>
<dbReference type="EMBL" id="FOXH01000004">
    <property type="protein sequence ID" value="SFP63202.1"/>
    <property type="molecule type" value="Genomic_DNA"/>
</dbReference>
<dbReference type="RefSeq" id="WP_092015853.1">
    <property type="nucleotide sequence ID" value="NZ_FOXH01000004.1"/>
</dbReference>
<dbReference type="Proteomes" id="UP000199306">
    <property type="component" value="Unassembled WGS sequence"/>
</dbReference>
<reference evidence="2 3" key="1">
    <citation type="submission" date="2016-10" db="EMBL/GenBank/DDBJ databases">
        <authorList>
            <person name="de Groot N.N."/>
        </authorList>
    </citation>
    <scope>NUCLEOTIDE SEQUENCE [LARGE SCALE GENOMIC DNA]</scope>
    <source>
        <strain evidence="3">E92,LMG 26720,CCM 7988</strain>
    </source>
</reference>
<evidence type="ECO:0000313" key="3">
    <source>
        <dbReference type="Proteomes" id="UP000199306"/>
    </source>
</evidence>
<dbReference type="STRING" id="1079859.SAMN04515674_104297"/>
<evidence type="ECO:0008006" key="4">
    <source>
        <dbReference type="Google" id="ProtNLM"/>
    </source>
</evidence>
<keyword evidence="1" id="KW-0175">Coiled coil</keyword>
<dbReference type="Pfam" id="PF03993">
    <property type="entry name" value="DUF349"/>
    <property type="match status" value="5"/>
</dbReference>
<protein>
    <recommendedName>
        <fullName evidence="4">DUF349 domain-containing protein</fullName>
    </recommendedName>
</protein>
<dbReference type="InterPro" id="IPR007139">
    <property type="entry name" value="DUF349"/>
</dbReference>
<keyword evidence="3" id="KW-1185">Reference proteome</keyword>
<evidence type="ECO:0000313" key="2">
    <source>
        <dbReference type="EMBL" id="SFP63202.1"/>
    </source>
</evidence>
<name>A0A1I5RXF5_9BACT</name>
<accession>A0A1I5RXF5</accession>
<evidence type="ECO:0000256" key="1">
    <source>
        <dbReference type="SAM" id="Coils"/>
    </source>
</evidence>
<feature type="coiled-coil region" evidence="1">
    <location>
        <begin position="557"/>
        <end position="625"/>
    </location>
</feature>
<dbReference type="OrthoDB" id="5422202at2"/>
<sequence length="627" mass="72357">MINEEKEITEKEELEQKTAEVLELGAVQDEPADEAHAVDYSNFQKKDFVDLLEKVLANVKAEPSVGAFRKSEDTLKQVRPIFEQIRNTERKEALEAFKLENDGSEEGFDFKADEYTQKFDSFFKTIKEERSKYFNSVEKEKDKNFSVKTELLNRLRAIVEGEDNTDPAAIKTGFSEFKKIQEEWKNAGNINSPHNNTLWQTFHALVDRFYSNRSIYFELLELDRKKNLQHKIELCEKLEKMAETARTEEVSGKVLDDAVAIFEEYKHIGPAPKEANELVWQRVKDALDVIYAKRREQLETQKAEFEQNYKLKASIAELVEPFTSFNSSSINEWNDRTKALLALQDQWNSVKGGMPREEGKSLSNKFWSDIKTFFKNKGEFFVQLEAKREENLKAKEQLIEAVEALVASGEDSAEATNKVIQLQKDWKGIGHVPEKQKDSIYERFKNACDIFFNAKRAKNQEVEKEFEANLEKKTALCDQIEAEAKEGAEVGKLAEFKAQWSAIGYVPKKDMQNIQKRYIAAVNKYVSAMGKLSSSEREQLGINSESNFQKKLESLSSKDLIRKENDIRRRIQALENDISLTKNNLEFFARSKNSEKLRGEFEGKIKKAESEIAQLKQQLKLVRQAEG</sequence>
<gene>
    <name evidence="2" type="ORF">SAMN04515674_104297</name>
</gene>
<proteinExistence type="predicted"/>